<evidence type="ECO:0000313" key="7">
    <source>
        <dbReference type="EMBL" id="TXL72325.1"/>
    </source>
</evidence>
<dbReference type="SUPFAM" id="SSF55469">
    <property type="entry name" value="FMN-dependent nitroreductase-like"/>
    <property type="match status" value="1"/>
</dbReference>
<keyword evidence="8" id="KW-1185">Reference proteome</keyword>
<evidence type="ECO:0000256" key="3">
    <source>
        <dbReference type="ARBA" id="ARBA00022643"/>
    </source>
</evidence>
<evidence type="ECO:0000313" key="8">
    <source>
        <dbReference type="Proteomes" id="UP000321638"/>
    </source>
</evidence>
<proteinExistence type="inferred from homology"/>
<keyword evidence="4 5" id="KW-0560">Oxidoreductase</keyword>
<sequence>MSELSELIERRFGERVDADVPPDGVPTLQRMLARGVRRAFLDKPVEPALLRTLCAAALASPTKSDLQQGDIVIVNDPARRAAIFATIPDHPWLASAPVFMVFLGNNRRQRQIHAWRGKPFANDHLDPFFNAAVDSAIVMATFIAAAEAVGLGCCPISQIRNHARTVSDALALPAHVFPVAGLAVGWPARDGELSLRLPLDVRVHVDRFDEADLPARIDAYDRRRAAVQPYRRQRDEARFGRVDAYGWSEDKARQYANAERADFGAYVRSQGFKLD</sequence>
<protein>
    <submittedName>
        <fullName evidence="7">NADPH-dependent oxidoreductase</fullName>
    </submittedName>
</protein>
<keyword evidence="2 5" id="KW-0285">Flavoprotein</keyword>
<evidence type="ECO:0000256" key="1">
    <source>
        <dbReference type="ARBA" id="ARBA00008366"/>
    </source>
</evidence>
<dbReference type="InterPro" id="IPR029479">
    <property type="entry name" value="Nitroreductase"/>
</dbReference>
<gene>
    <name evidence="7" type="ORF">FHP25_26205</name>
</gene>
<evidence type="ECO:0000256" key="4">
    <source>
        <dbReference type="ARBA" id="ARBA00023002"/>
    </source>
</evidence>
<dbReference type="RefSeq" id="WP_147849947.1">
    <property type="nucleotide sequence ID" value="NZ_VDUZ01000034.1"/>
</dbReference>
<comment type="similarity">
    <text evidence="1 5">Belongs to the flavin oxidoreductase frp family.</text>
</comment>
<dbReference type="PANTHER" id="PTHR43425">
    <property type="entry name" value="OXYGEN-INSENSITIVE NADPH NITROREDUCTASE"/>
    <property type="match status" value="1"/>
</dbReference>
<dbReference type="InterPro" id="IPR016446">
    <property type="entry name" value="Flavin_OxRdtase_Frp"/>
</dbReference>
<dbReference type="Proteomes" id="UP000321638">
    <property type="component" value="Unassembled WGS sequence"/>
</dbReference>
<dbReference type="Gene3D" id="3.40.109.10">
    <property type="entry name" value="NADH Oxidase"/>
    <property type="match status" value="1"/>
</dbReference>
<dbReference type="GO" id="GO:0016491">
    <property type="term" value="F:oxidoreductase activity"/>
    <property type="evidence" value="ECO:0007669"/>
    <property type="project" value="UniProtKB-UniRule"/>
</dbReference>
<dbReference type="OrthoDB" id="3181400at2"/>
<dbReference type="EMBL" id="VDUZ01000034">
    <property type="protein sequence ID" value="TXL72325.1"/>
    <property type="molecule type" value="Genomic_DNA"/>
</dbReference>
<evidence type="ECO:0000256" key="2">
    <source>
        <dbReference type="ARBA" id="ARBA00022630"/>
    </source>
</evidence>
<organism evidence="7 8">
    <name type="scientific">Vineibacter terrae</name>
    <dbReference type="NCBI Taxonomy" id="2586908"/>
    <lineage>
        <taxon>Bacteria</taxon>
        <taxon>Pseudomonadati</taxon>
        <taxon>Pseudomonadota</taxon>
        <taxon>Alphaproteobacteria</taxon>
        <taxon>Hyphomicrobiales</taxon>
        <taxon>Vineibacter</taxon>
    </lineage>
</organism>
<comment type="caution">
    <text evidence="7">The sequence shown here is derived from an EMBL/GenBank/DDBJ whole genome shotgun (WGS) entry which is preliminary data.</text>
</comment>
<reference evidence="7 8" key="1">
    <citation type="submission" date="2019-06" db="EMBL/GenBank/DDBJ databases">
        <title>New taxonomy in bacterial strain CC-CFT640, isolated from vineyard.</title>
        <authorList>
            <person name="Lin S.-Y."/>
            <person name="Tsai C.-F."/>
            <person name="Young C.-C."/>
        </authorList>
    </citation>
    <scope>NUCLEOTIDE SEQUENCE [LARGE SCALE GENOMIC DNA]</scope>
    <source>
        <strain evidence="7 8">CC-CFT640</strain>
    </source>
</reference>
<dbReference type="InterPro" id="IPR000415">
    <property type="entry name" value="Nitroreductase-like"/>
</dbReference>
<feature type="domain" description="Nitroreductase" evidence="6">
    <location>
        <begin position="38"/>
        <end position="186"/>
    </location>
</feature>
<dbReference type="AlphaFoldDB" id="A0A5C8PEX5"/>
<keyword evidence="3 5" id="KW-0288">FMN</keyword>
<keyword evidence="5" id="KW-0521">NADP</keyword>
<evidence type="ECO:0000259" key="6">
    <source>
        <dbReference type="Pfam" id="PF00881"/>
    </source>
</evidence>
<name>A0A5C8PEX5_9HYPH</name>
<dbReference type="PIRSF" id="PIRSF005426">
    <property type="entry name" value="Frp"/>
    <property type="match status" value="1"/>
</dbReference>
<accession>A0A5C8PEX5</accession>
<evidence type="ECO:0000256" key="5">
    <source>
        <dbReference type="PIRNR" id="PIRNR005426"/>
    </source>
</evidence>
<dbReference type="PANTHER" id="PTHR43425:SF2">
    <property type="entry name" value="OXYGEN-INSENSITIVE NADPH NITROREDUCTASE"/>
    <property type="match status" value="1"/>
</dbReference>
<dbReference type="Pfam" id="PF00881">
    <property type="entry name" value="Nitroreductase"/>
    <property type="match status" value="1"/>
</dbReference>